<organism evidence="1 2">
    <name type="scientific">Belnapia mucosa</name>
    <dbReference type="NCBI Taxonomy" id="2804532"/>
    <lineage>
        <taxon>Bacteria</taxon>
        <taxon>Pseudomonadati</taxon>
        <taxon>Pseudomonadota</taxon>
        <taxon>Alphaproteobacteria</taxon>
        <taxon>Acetobacterales</taxon>
        <taxon>Roseomonadaceae</taxon>
        <taxon>Belnapia</taxon>
    </lineage>
</organism>
<evidence type="ECO:0000313" key="1">
    <source>
        <dbReference type="EMBL" id="MBL6458216.1"/>
    </source>
</evidence>
<comment type="caution">
    <text evidence="1">The sequence shown here is derived from an EMBL/GenBank/DDBJ whole genome shotgun (WGS) entry which is preliminary data.</text>
</comment>
<name>A0ABS1V957_9PROT</name>
<dbReference type="Gene3D" id="3.40.190.10">
    <property type="entry name" value="Periplasmic binding protein-like II"/>
    <property type="match status" value="1"/>
</dbReference>
<dbReference type="Proteomes" id="UP000606490">
    <property type="component" value="Unassembled WGS sequence"/>
</dbReference>
<reference evidence="1 2" key="1">
    <citation type="submission" date="2021-01" db="EMBL/GenBank/DDBJ databases">
        <title>Belnapia mucosa sp. nov. and Belnapia arida sp. nov., isolated from the Tabernas Desert (Almeria, Spain).</title>
        <authorList>
            <person name="Molina-Menor E."/>
            <person name="Vidal-Verdu A."/>
            <person name="Calonge A."/>
            <person name="Satari L."/>
            <person name="Pereto Magraner J."/>
            <person name="Porcar Miralles M."/>
        </authorList>
    </citation>
    <scope>NUCLEOTIDE SEQUENCE [LARGE SCALE GENOMIC DNA]</scope>
    <source>
        <strain evidence="1 2">T6</strain>
    </source>
</reference>
<accession>A0ABS1V957</accession>
<protein>
    <submittedName>
        <fullName evidence="1">Uncharacterized protein</fullName>
    </submittedName>
</protein>
<proteinExistence type="predicted"/>
<evidence type="ECO:0000313" key="2">
    <source>
        <dbReference type="Proteomes" id="UP000606490"/>
    </source>
</evidence>
<keyword evidence="2" id="KW-1185">Reference proteome</keyword>
<gene>
    <name evidence="1" type="ORF">JMJ55_23035</name>
</gene>
<dbReference type="EMBL" id="JAEUXJ010000012">
    <property type="protein sequence ID" value="MBL6458216.1"/>
    <property type="molecule type" value="Genomic_DNA"/>
</dbReference>
<sequence length="88" mass="9303">MPNLLIVRLGIPTHSVPELIALCCCEPGRLSFGSSGAGTTRHIAGEIFNALGYRPPAPEAVLPRPNGPAFAALWHAQPGMPKHRPTLS</sequence>